<feature type="transmembrane region" description="Helical" evidence="1">
    <location>
        <begin position="855"/>
        <end position="872"/>
    </location>
</feature>
<dbReference type="EMBL" id="QXGB01000163">
    <property type="protein sequence ID" value="KAE9227051.1"/>
    <property type="molecule type" value="Genomic_DNA"/>
</dbReference>
<evidence type="ECO:0000313" key="6">
    <source>
        <dbReference type="EMBL" id="KAE9151180.1"/>
    </source>
</evidence>
<dbReference type="AlphaFoldDB" id="A0A6A3UWA5"/>
<organism evidence="6 16">
    <name type="scientific">Phytophthora fragariae</name>
    <dbReference type="NCBI Taxonomy" id="53985"/>
    <lineage>
        <taxon>Eukaryota</taxon>
        <taxon>Sar</taxon>
        <taxon>Stramenopiles</taxon>
        <taxon>Oomycota</taxon>
        <taxon>Peronosporomycetes</taxon>
        <taxon>Peronosporales</taxon>
        <taxon>Peronosporaceae</taxon>
        <taxon>Phytophthora</taxon>
    </lineage>
</organism>
<evidence type="ECO:0000313" key="12">
    <source>
        <dbReference type="Proteomes" id="UP000429523"/>
    </source>
</evidence>
<comment type="caution">
    <text evidence="6">The sequence shown here is derived from an EMBL/GenBank/DDBJ whole genome shotgun (WGS) entry which is preliminary data.</text>
</comment>
<dbReference type="Proteomes" id="UP000440367">
    <property type="component" value="Unassembled WGS sequence"/>
</dbReference>
<feature type="signal peptide" evidence="2">
    <location>
        <begin position="1"/>
        <end position="19"/>
    </location>
</feature>
<dbReference type="Gene3D" id="2.70.240.20">
    <property type="entry name" value="Leukocidin/Hemolysin toxin, cytolysin domain"/>
    <property type="match status" value="1"/>
</dbReference>
<evidence type="ECO:0000256" key="2">
    <source>
        <dbReference type="SAM" id="SignalP"/>
    </source>
</evidence>
<dbReference type="Proteomes" id="UP000476176">
    <property type="component" value="Unassembled WGS sequence"/>
</dbReference>
<keyword evidence="1" id="KW-0472">Membrane</keyword>
<dbReference type="EMBL" id="QXFZ01000255">
    <property type="protein sequence ID" value="KAE9124468.1"/>
    <property type="molecule type" value="Genomic_DNA"/>
</dbReference>
<sequence length="891" mass="95068">MRVATAVAIASAGVLGVRAQTNQSALQPQLLLLANTPATCSWGTGLTCALSDSTNNLKLGAGCVLPVPIPTDNYVADKRTNKFDDALSGTASAQPFVEITSALVGSATTSADTTTGQVGWNYYKTNPLTSQSVINFKVPGLYSLSIIATDYDRSANCDGCVAINDAYRPRFKTGTCPSVPFATTENVMFRSVRDRSLCLDDGGGTLGGQTKFTLTACNPNSPNQVFVNDPIKMQYKNFNKPSLCLDDGGSVRSRPTPAHLWGCDQNNQNQWFTYDPATLLLRQSAKPNLCLTDILQTGTTRWFYLVDCDATNVNQQFERVPQYQLPSPSSLTTTSLAQAKTYEDQFNAFVDGSNVLNNPNSGNDCNDVVSKVEYLRDDLKDFTGSCFDAAALATNVANLKANPFPEHLQSSSSSLQAVLVGNGQWCCQKSKTLKEKYIEYGCPSAATDKGCVGGTGNSCSMNLCLKVYGDTIATRTIAIDAPVQTASTGVLNALPSKPTGSDASKNVYYSVPCTDFSETDSNCHYNVKLSELLKVTSSFAASFPTPLSEANKINDYVFWRYNIDGGLWQTWDPLSDSPLAFKDASTSVIVEAWTSLGRVGDAFSFDVNLFVHSTLTCASYDSMWTLLGSTKVGNAYCAYPGSDFALVKLDMTVADVIPHPTATVTGSYTGVTCEIMLKEESTTATDTTAYQLLSDATSPTITKSFAVEMVHNPHTARKTAASVSCKFTRSPHSNTIMLADDTDTNSITCHHDFTVADCDAPELFSATPAGVCADKCAGNSAPGVNEACGGTVVRSDATVTSISTTDAQCCTDCDPDLVCVAVSQTSVKRCQMPSVTPLMLAATEEGEGFASSETLVLLGASAMVAIVALVVVKRRAARPIVDEDAYYPLLE</sequence>
<dbReference type="EMBL" id="QXGC01000179">
    <property type="protein sequence ID" value="KAE9246015.1"/>
    <property type="molecule type" value="Genomic_DNA"/>
</dbReference>
<evidence type="ECO:0000313" key="15">
    <source>
        <dbReference type="Proteomes" id="UP000440367"/>
    </source>
</evidence>
<evidence type="ECO:0000313" key="13">
    <source>
        <dbReference type="Proteomes" id="UP000433483"/>
    </source>
</evidence>
<evidence type="ECO:0000313" key="17">
    <source>
        <dbReference type="Proteomes" id="UP000441208"/>
    </source>
</evidence>
<dbReference type="OrthoDB" id="123104at2759"/>
<evidence type="ECO:0000313" key="16">
    <source>
        <dbReference type="Proteomes" id="UP000440732"/>
    </source>
</evidence>
<dbReference type="EMBL" id="QXFY01001128">
    <property type="protein sequence ID" value="KAE9327331.1"/>
    <property type="molecule type" value="Genomic_DNA"/>
</dbReference>
<proteinExistence type="predicted"/>
<dbReference type="Proteomes" id="UP000437068">
    <property type="component" value="Unassembled WGS sequence"/>
</dbReference>
<evidence type="ECO:0000313" key="18">
    <source>
        <dbReference type="Proteomes" id="UP000476176"/>
    </source>
</evidence>
<name>A0A6A3UWA5_9STRA</name>
<dbReference type="EMBL" id="QXGA01000158">
    <property type="protein sequence ID" value="KAE9151180.1"/>
    <property type="molecule type" value="Genomic_DNA"/>
</dbReference>
<keyword evidence="1" id="KW-1133">Transmembrane helix</keyword>
<evidence type="ECO:0000313" key="10">
    <source>
        <dbReference type="EMBL" id="KAE9323025.1"/>
    </source>
</evidence>
<dbReference type="InterPro" id="IPR000772">
    <property type="entry name" value="Ricin_B_lectin"/>
</dbReference>
<evidence type="ECO:0000313" key="11">
    <source>
        <dbReference type="EMBL" id="KAE9327331.1"/>
    </source>
</evidence>
<dbReference type="PROSITE" id="PS50231">
    <property type="entry name" value="RICIN_B_LECTIN"/>
    <property type="match status" value="1"/>
</dbReference>
<dbReference type="Gene3D" id="2.80.10.50">
    <property type="match status" value="1"/>
</dbReference>
<gene>
    <name evidence="10" type="ORF">PF001_g4127</name>
    <name evidence="7" type="ORF">PF002_g24076</name>
    <name evidence="9" type="ORF">PF004_g5002</name>
    <name evidence="8" type="ORF">PF005_g4894</name>
    <name evidence="6" type="ORF">PF006_g4520</name>
    <name evidence="5" type="ORF">PF007_g6712</name>
    <name evidence="11" type="ORF">PF008_g16429</name>
    <name evidence="4" type="ORF">PF009_g5256</name>
</gene>
<evidence type="ECO:0000313" key="7">
    <source>
        <dbReference type="EMBL" id="KAE9192860.1"/>
    </source>
</evidence>
<dbReference type="SMART" id="SM00458">
    <property type="entry name" value="RICIN"/>
    <property type="match status" value="1"/>
</dbReference>
<dbReference type="EMBL" id="QXGD01002151">
    <property type="protein sequence ID" value="KAE9192860.1"/>
    <property type="molecule type" value="Genomic_DNA"/>
</dbReference>
<feature type="domain" description="Ricin B lectin" evidence="3">
    <location>
        <begin position="185"/>
        <end position="320"/>
    </location>
</feature>
<dbReference type="Proteomes" id="UP000441208">
    <property type="component" value="Unassembled WGS sequence"/>
</dbReference>
<dbReference type="EMBL" id="QXGE01000137">
    <property type="protein sequence ID" value="KAE9323025.1"/>
    <property type="molecule type" value="Genomic_DNA"/>
</dbReference>
<keyword evidence="13" id="KW-1185">Reference proteome</keyword>
<evidence type="ECO:0000256" key="1">
    <source>
        <dbReference type="SAM" id="Phobius"/>
    </source>
</evidence>
<reference evidence="12 13" key="1">
    <citation type="submission" date="2018-08" db="EMBL/GenBank/DDBJ databases">
        <title>Genomic investigation of the strawberry pathogen Phytophthora fragariae indicates pathogenicity is determined by transcriptional variation in three key races.</title>
        <authorList>
            <person name="Adams T.M."/>
            <person name="Armitage A.D."/>
            <person name="Sobczyk M.K."/>
            <person name="Bates H.J."/>
            <person name="Dunwell J.M."/>
            <person name="Nellist C.F."/>
            <person name="Harrison R.J."/>
        </authorList>
    </citation>
    <scope>NUCLEOTIDE SEQUENCE [LARGE SCALE GENOMIC DNA]</scope>
    <source>
        <strain evidence="10 14">A4</strain>
        <strain evidence="7 15">BC-1</strain>
        <strain evidence="9 18">BC-23</strain>
        <strain evidence="8 13">NOV-27</strain>
        <strain evidence="6 16">NOV-5</strain>
        <strain evidence="5 17">NOV-71</strain>
        <strain evidence="11 19">NOV-77</strain>
        <strain evidence="4 12">NOV-9</strain>
    </source>
</reference>
<keyword evidence="2" id="KW-0732">Signal</keyword>
<dbReference type="SUPFAM" id="SSF50370">
    <property type="entry name" value="Ricin B-like lectins"/>
    <property type="match status" value="1"/>
</dbReference>
<evidence type="ECO:0000259" key="3">
    <source>
        <dbReference type="SMART" id="SM00458"/>
    </source>
</evidence>
<evidence type="ECO:0000313" key="14">
    <source>
        <dbReference type="Proteomes" id="UP000437068"/>
    </source>
</evidence>
<evidence type="ECO:0000313" key="19">
    <source>
        <dbReference type="Proteomes" id="UP000486351"/>
    </source>
</evidence>
<dbReference type="Pfam" id="PF00652">
    <property type="entry name" value="Ricin_B_lectin"/>
    <property type="match status" value="1"/>
</dbReference>
<evidence type="ECO:0000313" key="5">
    <source>
        <dbReference type="EMBL" id="KAE9124468.1"/>
    </source>
</evidence>
<dbReference type="InterPro" id="IPR035992">
    <property type="entry name" value="Ricin_B-like_lectins"/>
</dbReference>
<accession>A0A6A3UWA5</accession>
<protein>
    <recommendedName>
        <fullName evidence="3">Ricin B lectin domain-containing protein</fullName>
    </recommendedName>
</protein>
<dbReference type="Proteomes" id="UP000433483">
    <property type="component" value="Unassembled WGS sequence"/>
</dbReference>
<dbReference type="Proteomes" id="UP000429523">
    <property type="component" value="Unassembled WGS sequence"/>
</dbReference>
<dbReference type="EMBL" id="QXGF01000172">
    <property type="protein sequence ID" value="KAE8945107.1"/>
    <property type="molecule type" value="Genomic_DNA"/>
</dbReference>
<evidence type="ECO:0000313" key="8">
    <source>
        <dbReference type="EMBL" id="KAE9227051.1"/>
    </source>
</evidence>
<dbReference type="Proteomes" id="UP000486351">
    <property type="component" value="Unassembled WGS sequence"/>
</dbReference>
<keyword evidence="1" id="KW-0812">Transmembrane</keyword>
<feature type="chain" id="PRO_5033873667" description="Ricin B lectin domain-containing protein" evidence="2">
    <location>
        <begin position="20"/>
        <end position="891"/>
    </location>
</feature>
<evidence type="ECO:0000313" key="9">
    <source>
        <dbReference type="EMBL" id="KAE9246015.1"/>
    </source>
</evidence>
<evidence type="ECO:0000313" key="4">
    <source>
        <dbReference type="EMBL" id="KAE8945107.1"/>
    </source>
</evidence>
<dbReference type="Proteomes" id="UP000440732">
    <property type="component" value="Unassembled WGS sequence"/>
</dbReference>